<protein>
    <submittedName>
        <fullName evidence="3">Unannotated protein</fullName>
    </submittedName>
</protein>
<evidence type="ECO:0000313" key="3">
    <source>
        <dbReference type="EMBL" id="CAB4781864.1"/>
    </source>
</evidence>
<evidence type="ECO:0000256" key="1">
    <source>
        <dbReference type="SAM" id="MobiDB-lite"/>
    </source>
</evidence>
<feature type="domain" description="Fibronectin type-III" evidence="2">
    <location>
        <begin position="225"/>
        <end position="319"/>
    </location>
</feature>
<gene>
    <name evidence="3" type="ORF">UFOPK2918_00995</name>
    <name evidence="4" type="ORF">UFOPK4303_00951</name>
</gene>
<dbReference type="EMBL" id="CAFBQI010000081">
    <property type="protein sequence ID" value="CAB5050948.1"/>
    <property type="molecule type" value="Genomic_DNA"/>
</dbReference>
<dbReference type="Gene3D" id="2.60.40.10">
    <property type="entry name" value="Immunoglobulins"/>
    <property type="match status" value="1"/>
</dbReference>
<dbReference type="InterPro" id="IPR036116">
    <property type="entry name" value="FN3_sf"/>
</dbReference>
<evidence type="ECO:0000313" key="4">
    <source>
        <dbReference type="EMBL" id="CAB5050948.1"/>
    </source>
</evidence>
<dbReference type="InterPro" id="IPR003961">
    <property type="entry name" value="FN3_dom"/>
</dbReference>
<proteinExistence type="predicted"/>
<evidence type="ECO:0000259" key="2">
    <source>
        <dbReference type="PROSITE" id="PS50853"/>
    </source>
</evidence>
<sequence>MRIKAKVAKGILAALILTLIPVGAYSAQKITPGSACKVYKQKLTYLNKSFTCIKVKKKLVWDKGVAIKQATPTPTQSAVPTPTQSATPTPTPTPTPEIVTIEDNEWSLAPVLDGYIVNIAPFTTTSKSDAYSDTEVWESTSLSGTFNLVAKGTSPIVRFYVADLSKKYVKIRHKTKAGIYSNFSVVKTISSASPGGFDATGPTNNSVLTVGIPAGIVNTSVLTLPSVSVDADSQFVLAYKILLTWNENSDATTAGYKIRFKISNSAEGYINTQVFGKKSTSTILFGLSAGRTYEIGLNVFDNYGNAPQNWSTITVTTPN</sequence>
<dbReference type="PROSITE" id="PS50853">
    <property type="entry name" value="FN3"/>
    <property type="match status" value="1"/>
</dbReference>
<dbReference type="SUPFAM" id="SSF49265">
    <property type="entry name" value="Fibronectin type III"/>
    <property type="match status" value="1"/>
</dbReference>
<dbReference type="EMBL" id="CAEZZT010000075">
    <property type="protein sequence ID" value="CAB4781864.1"/>
    <property type="molecule type" value="Genomic_DNA"/>
</dbReference>
<organism evidence="3">
    <name type="scientific">freshwater metagenome</name>
    <dbReference type="NCBI Taxonomy" id="449393"/>
    <lineage>
        <taxon>unclassified sequences</taxon>
        <taxon>metagenomes</taxon>
        <taxon>ecological metagenomes</taxon>
    </lineage>
</organism>
<feature type="region of interest" description="Disordered" evidence="1">
    <location>
        <begin position="72"/>
        <end position="96"/>
    </location>
</feature>
<name>A0A6J6WF38_9ZZZZ</name>
<dbReference type="InterPro" id="IPR013783">
    <property type="entry name" value="Ig-like_fold"/>
</dbReference>
<dbReference type="AlphaFoldDB" id="A0A6J6WF38"/>
<accession>A0A6J6WF38</accession>
<reference evidence="3" key="1">
    <citation type="submission" date="2020-05" db="EMBL/GenBank/DDBJ databases">
        <authorList>
            <person name="Chiriac C."/>
            <person name="Salcher M."/>
            <person name="Ghai R."/>
            <person name="Kavagutti S V."/>
        </authorList>
    </citation>
    <scope>NUCLEOTIDE SEQUENCE</scope>
</reference>